<name>A0A1E4T381_9ASCO</name>
<dbReference type="GO" id="GO:0043248">
    <property type="term" value="P:proteasome assembly"/>
    <property type="evidence" value="ECO:0007669"/>
    <property type="project" value="InterPro"/>
</dbReference>
<keyword evidence="9" id="KW-1185">Reference proteome</keyword>
<accession>A0A1E4T381</accession>
<dbReference type="EMBL" id="KV453850">
    <property type="protein sequence ID" value="ODV86213.1"/>
    <property type="molecule type" value="Genomic_DNA"/>
</dbReference>
<evidence type="ECO:0000256" key="1">
    <source>
        <dbReference type="ARBA" id="ARBA00004496"/>
    </source>
</evidence>
<evidence type="ECO:0000256" key="5">
    <source>
        <dbReference type="SAM" id="MobiDB-lite"/>
    </source>
</evidence>
<evidence type="ECO:0000256" key="4">
    <source>
        <dbReference type="ARBA" id="ARBA00022942"/>
    </source>
</evidence>
<feature type="region of interest" description="Disordered" evidence="5">
    <location>
        <begin position="1671"/>
        <end position="1694"/>
    </location>
</feature>
<protein>
    <recommendedName>
        <fullName evidence="10">TATA-binding protein interacting (TIP20) domain-containing protein</fullName>
    </recommendedName>
</protein>
<dbReference type="PANTHER" id="PTHR23346:SF19">
    <property type="entry name" value="PROTEASOME ADAPTER AND SCAFFOLD PROTEIN ECM29"/>
    <property type="match status" value="1"/>
</dbReference>
<dbReference type="Proteomes" id="UP000094801">
    <property type="component" value="Unassembled WGS sequence"/>
</dbReference>
<dbReference type="SUPFAM" id="SSF48371">
    <property type="entry name" value="ARM repeat"/>
    <property type="match status" value="2"/>
</dbReference>
<dbReference type="GO" id="GO:0000502">
    <property type="term" value="C:proteasome complex"/>
    <property type="evidence" value="ECO:0007669"/>
    <property type="project" value="UniProtKB-KW"/>
</dbReference>
<dbReference type="GO" id="GO:0005737">
    <property type="term" value="C:cytoplasm"/>
    <property type="evidence" value="ECO:0007669"/>
    <property type="project" value="UniProtKB-SubCell"/>
</dbReference>
<keyword evidence="3" id="KW-0677">Repeat</keyword>
<comment type="subcellular location">
    <subcellularLocation>
        <location evidence="1">Cytoplasm</location>
    </subcellularLocation>
</comment>
<dbReference type="Pfam" id="PF13001">
    <property type="entry name" value="ECM29_N"/>
    <property type="match status" value="1"/>
</dbReference>
<gene>
    <name evidence="8" type="ORF">CANARDRAFT_211632</name>
</gene>
<dbReference type="Pfam" id="PF23731">
    <property type="entry name" value="ARM_ECM29_C"/>
    <property type="match status" value="1"/>
</dbReference>
<dbReference type="InterPro" id="IPR024372">
    <property type="entry name" value="Ecm29_N"/>
</dbReference>
<proteinExistence type="predicted"/>
<dbReference type="InterPro" id="IPR055443">
    <property type="entry name" value="HEAT_ECM29"/>
</dbReference>
<evidence type="ECO:0008006" key="10">
    <source>
        <dbReference type="Google" id="ProtNLM"/>
    </source>
</evidence>
<dbReference type="OrthoDB" id="16066at2759"/>
<evidence type="ECO:0000256" key="2">
    <source>
        <dbReference type="ARBA" id="ARBA00022490"/>
    </source>
</evidence>
<evidence type="ECO:0000259" key="7">
    <source>
        <dbReference type="Pfam" id="PF24492"/>
    </source>
</evidence>
<dbReference type="STRING" id="983967.A0A1E4T381"/>
<dbReference type="GO" id="GO:0036503">
    <property type="term" value="P:ERAD pathway"/>
    <property type="evidence" value="ECO:0007669"/>
    <property type="project" value="TreeGrafter"/>
</dbReference>
<dbReference type="Pfam" id="PF24492">
    <property type="entry name" value="HEAT_ECM29"/>
    <property type="match status" value="1"/>
</dbReference>
<dbReference type="GO" id="GO:0060090">
    <property type="term" value="F:molecular adaptor activity"/>
    <property type="evidence" value="ECO:0007669"/>
    <property type="project" value="InterPro"/>
</dbReference>
<dbReference type="PANTHER" id="PTHR23346">
    <property type="entry name" value="TRANSLATIONAL ACTIVATOR GCN1-RELATED"/>
    <property type="match status" value="1"/>
</dbReference>
<dbReference type="InterPro" id="IPR011989">
    <property type="entry name" value="ARM-like"/>
</dbReference>
<dbReference type="GO" id="GO:0005634">
    <property type="term" value="C:nucleus"/>
    <property type="evidence" value="ECO:0007669"/>
    <property type="project" value="TreeGrafter"/>
</dbReference>
<keyword evidence="2" id="KW-0963">Cytoplasm</keyword>
<evidence type="ECO:0000256" key="3">
    <source>
        <dbReference type="ARBA" id="ARBA00022737"/>
    </source>
</evidence>
<sequence>MADAELSLIEKVELRIALANTDDKFESSLKLYLAPLLLKFASPHSPVRTQIGKTVKYLLTRLNSTPNVKLPIDALLKQVKNPTVPNGADPTVVRSYTLLFISKGITRLSEEEKKQLLPQIIEGISKQASTISARLFNILLKLLDFKIEIKNKDDEKSFRAFLKFDENSDDEKFLIEKFYKLMLMQPVQLNAENTIPRGFSFPGLSKDDCAFFTYDAGVTFDSSTLNSYKTSILKFIEYGFDPSSSIILIIGTSDSASSVSDVSLTLLKRRQIDYEDEYLVDTLLSLFVGDLSVARPPAKLQLQEKIMNYCSQSKRAALSTQVGKLSSIGLHSDYPKLKQSTIRFIKWVTTMMATESIDREEELNFSIAAQLRSNLESERQSEVTSNYSLYSLQRRYQYEALGLLLRRAPKLDDLSYVEFLFKMLEVESADLRTSVQESLSCLTVHLEELSDKHKGELKSFLIELINSTTPRLKSESKGNLDACRYMAIKFTNCCFPFSDPEARLLNIAVQTPNDKPDTIEEAKRGLHPYWFNLIQSSNTKAYKSSNELLGFQGADRVQFPTFQSMVSCVKSVEDININSAITFTLQCLVMQAIKGKKTVIVVDQEWETRLEKAMEFDDKVNKLLVQELAKLSSPNQTLDLDGDEEMPAVDFETNSGVLDIFLDLLFSHFIATMNLDTGKDLTNLLAMCQPSTIAGSLSRIESLKQLLQRIVSEDGNLYISKMLGMLCCHEKYMNAEVIATMEELMVKQEVGSLGYIVSRLVLSKREDAIPPQFFDSLLVKIQEGLESTSSRNLRMSLISLSQLSMFGCLGPVLKLCDSVGDYNSKFLTQLIPLVKRSDERATMALSFLAISADEITAVDEPALESNESALSIYEQTLYDTHNSKQTDYLFTSGEAFAVLAAGWDAKIMDKKIDIQKSDFHPRVVRRTDHLPIILKMILKSCKQTKPALRRAGCIWLLSLVQYCGHLPDVKEKLSDIHLSFMRFLSDKDELIQESASRGLSIVYEMGDVELKDTLVHNLLLSFTDSNKTKTLISGSMDKETELFDTGVLNTGDGSVSTYKDILSLASEVGDPSLVYKFMSLAKNSALWSSRKGIAFGLGAILDKSKLDDLITNNEKLSHRLIPKLFRYRFDPSTSVSRTMNEIWSTLIVDSSKTIVANFDIILKDLLTNMGNREWRVRQASAAALQDLLRHASLEDYESKLEEIWTMSFRSMDDIKDSVRKEGNSLTRYMATTMVTRISNANSENASKSNGILQQLIPFLLGSNGLLSESEDVKTFAFDTILKISRTSSLALKPFVCEMIEQMIVLMSSIEPQVINYLTLNADKYNMKSEDIDSQRLNIVGNSPIMEAIEKLMNLLDDNLISNFVICLSNAVKKSVGLPSKVTGSKIIINLIVKNLFIIQNHGDDLLKIAVSQLKDRNETIARSYAVAIGYCVRIASLKKIQSLSKKLTTYYFDSQDNEALKKISAVTSEAISRYSNDKFQSIAAAFLPMAFIGKHDGNKEIAKLFDKEWSDSTSGGANAIKLYLKEIIDLVKANIQSTNFQIRQVIALSIIEVVDRLGDQFGHLSQYLSDLFTILLESLKGRSYAGKENLLNSLVLLSISTPEFFQEDKHADIFEKVKKLVLVEAKRKNKEYAKYSLKSLGKFLGTFPDDELYDEYLALVDHAIAPKVEKTGSDMDVDSSSSDEEEENQNKKLKDAKYEEYKTSVVENLVIALNVKEPSEKLAEYILKTIQLFFDEGAAKSHTYKTQLCAINSLTLLINKLTMLDSAPLQGLIKEKIFETWQVIDKNCTSSESLQNVIIGFIRLTKLMTVKLFDNDVDRKNTCVGRLVELQEQKMNSVIGTEIQKALEDIRLLE</sequence>
<organism evidence="8 9">
    <name type="scientific">[Candida] arabinofermentans NRRL YB-2248</name>
    <dbReference type="NCBI Taxonomy" id="983967"/>
    <lineage>
        <taxon>Eukaryota</taxon>
        <taxon>Fungi</taxon>
        <taxon>Dikarya</taxon>
        <taxon>Ascomycota</taxon>
        <taxon>Saccharomycotina</taxon>
        <taxon>Pichiomycetes</taxon>
        <taxon>Pichiales</taxon>
        <taxon>Pichiaceae</taxon>
        <taxon>Ogataea</taxon>
        <taxon>Ogataea/Candida clade</taxon>
    </lineage>
</organism>
<reference evidence="9" key="1">
    <citation type="submission" date="2016-04" db="EMBL/GenBank/DDBJ databases">
        <title>Comparative genomics of biotechnologically important yeasts.</title>
        <authorList>
            <consortium name="DOE Joint Genome Institute"/>
            <person name="Riley R."/>
            <person name="Haridas S."/>
            <person name="Wolfe K.H."/>
            <person name="Lopes M.R."/>
            <person name="Hittinger C.T."/>
            <person name="Goker M."/>
            <person name="Salamov A."/>
            <person name="Wisecaver J."/>
            <person name="Long T.M."/>
            <person name="Aerts A.L."/>
            <person name="Barry K."/>
            <person name="Choi C."/>
            <person name="Clum A."/>
            <person name="Coughlan A.Y."/>
            <person name="Deshpande S."/>
            <person name="Douglass A.P."/>
            <person name="Hanson S.J."/>
            <person name="Klenk H.-P."/>
            <person name="Labutti K."/>
            <person name="Lapidus A."/>
            <person name="Lindquist E."/>
            <person name="Lipzen A."/>
            <person name="Meier-Kolthoff J.P."/>
            <person name="Ohm R.A."/>
            <person name="Otillar R.P."/>
            <person name="Pangilinan J."/>
            <person name="Peng Y."/>
            <person name="Rokas A."/>
            <person name="Rosa C.A."/>
            <person name="Scheuner C."/>
            <person name="Sibirny A.A."/>
            <person name="Slot J.C."/>
            <person name="Stielow J.B."/>
            <person name="Sun H."/>
            <person name="Kurtzman C.P."/>
            <person name="Blackwell M."/>
            <person name="Grigoriev I.V."/>
            <person name="Jeffries T.W."/>
        </authorList>
    </citation>
    <scope>NUCLEOTIDE SEQUENCE [LARGE SCALE GENOMIC DNA]</scope>
    <source>
        <strain evidence="9">NRRL YB-2248</strain>
    </source>
</reference>
<evidence type="ECO:0000313" key="8">
    <source>
        <dbReference type="EMBL" id="ODV86213.1"/>
    </source>
</evidence>
<dbReference type="InterPro" id="IPR016024">
    <property type="entry name" value="ARM-type_fold"/>
</dbReference>
<evidence type="ECO:0000259" key="6">
    <source>
        <dbReference type="Pfam" id="PF13001"/>
    </source>
</evidence>
<evidence type="ECO:0000313" key="9">
    <source>
        <dbReference type="Proteomes" id="UP000094801"/>
    </source>
</evidence>
<feature type="compositionally biased region" description="Acidic residues" evidence="5">
    <location>
        <begin position="1675"/>
        <end position="1687"/>
    </location>
</feature>
<feature type="domain" description="Proteasome component Ecm29 N-terminal" evidence="6">
    <location>
        <begin position="9"/>
        <end position="507"/>
    </location>
</feature>
<feature type="domain" description="Proteasome adapter and scaffold protein ECM29 HEAT-repeat" evidence="7">
    <location>
        <begin position="1291"/>
        <end position="1452"/>
    </location>
</feature>
<dbReference type="Gene3D" id="1.25.10.10">
    <property type="entry name" value="Leucine-rich Repeat Variant"/>
    <property type="match status" value="2"/>
</dbReference>
<keyword evidence="4" id="KW-0647">Proteasome</keyword>